<feature type="compositionally biased region" description="Pro residues" evidence="1">
    <location>
        <begin position="798"/>
        <end position="808"/>
    </location>
</feature>
<organism evidence="2 3">
    <name type="scientific">Coniochaeta pulveracea</name>
    <dbReference type="NCBI Taxonomy" id="177199"/>
    <lineage>
        <taxon>Eukaryota</taxon>
        <taxon>Fungi</taxon>
        <taxon>Dikarya</taxon>
        <taxon>Ascomycota</taxon>
        <taxon>Pezizomycotina</taxon>
        <taxon>Sordariomycetes</taxon>
        <taxon>Sordariomycetidae</taxon>
        <taxon>Coniochaetales</taxon>
        <taxon>Coniochaetaceae</taxon>
        <taxon>Coniochaeta</taxon>
    </lineage>
</organism>
<name>A0A420YEX6_9PEZI</name>
<dbReference type="InterPro" id="IPR032675">
    <property type="entry name" value="LRR_dom_sf"/>
</dbReference>
<dbReference type="SUPFAM" id="SSF52058">
    <property type="entry name" value="L domain-like"/>
    <property type="match status" value="1"/>
</dbReference>
<reference evidence="2 3" key="1">
    <citation type="submission" date="2018-08" db="EMBL/GenBank/DDBJ databases">
        <title>Draft genome of the lignicolous fungus Coniochaeta pulveracea.</title>
        <authorList>
            <person name="Borstlap C.J."/>
            <person name="De Witt R.N."/>
            <person name="Botha A."/>
            <person name="Volschenk H."/>
        </authorList>
    </citation>
    <scope>NUCLEOTIDE SEQUENCE [LARGE SCALE GENOMIC DNA]</scope>
    <source>
        <strain evidence="2 3">CAB683</strain>
    </source>
</reference>
<evidence type="ECO:0000313" key="3">
    <source>
        <dbReference type="Proteomes" id="UP000275385"/>
    </source>
</evidence>
<evidence type="ECO:0000256" key="1">
    <source>
        <dbReference type="SAM" id="MobiDB-lite"/>
    </source>
</evidence>
<proteinExistence type="predicted"/>
<evidence type="ECO:0000313" key="2">
    <source>
        <dbReference type="EMBL" id="RKU46448.1"/>
    </source>
</evidence>
<feature type="compositionally biased region" description="Low complexity" evidence="1">
    <location>
        <begin position="24"/>
        <end position="34"/>
    </location>
</feature>
<gene>
    <name evidence="2" type="ORF">DL546_007010</name>
</gene>
<feature type="region of interest" description="Disordered" evidence="1">
    <location>
        <begin position="1"/>
        <end position="222"/>
    </location>
</feature>
<dbReference type="OrthoDB" id="3210378at2759"/>
<protein>
    <submittedName>
        <fullName evidence="2">Uncharacterized protein</fullName>
    </submittedName>
</protein>
<keyword evidence="3" id="KW-1185">Reference proteome</keyword>
<feature type="region of interest" description="Disordered" evidence="1">
    <location>
        <begin position="765"/>
        <end position="815"/>
    </location>
</feature>
<accession>A0A420YEX6</accession>
<dbReference type="STRING" id="177199.A0A420YEX6"/>
<comment type="caution">
    <text evidence="2">The sequence shown here is derived from an EMBL/GenBank/DDBJ whole genome shotgun (WGS) entry which is preliminary data.</text>
</comment>
<feature type="compositionally biased region" description="Basic and acidic residues" evidence="1">
    <location>
        <begin position="908"/>
        <end position="931"/>
    </location>
</feature>
<feature type="compositionally biased region" description="Polar residues" evidence="1">
    <location>
        <begin position="775"/>
        <end position="791"/>
    </location>
</feature>
<dbReference type="Gene3D" id="3.80.10.10">
    <property type="entry name" value="Ribonuclease Inhibitor"/>
    <property type="match status" value="1"/>
</dbReference>
<dbReference type="Proteomes" id="UP000275385">
    <property type="component" value="Unassembled WGS sequence"/>
</dbReference>
<dbReference type="EMBL" id="QVQW01000014">
    <property type="protein sequence ID" value="RKU46448.1"/>
    <property type="molecule type" value="Genomic_DNA"/>
</dbReference>
<sequence length="969" mass="107374">MSYGVSGPSPAAPPPPKPRKRRSSWSSWWRPVKPAEAASQYSYYESDKDSTTSSRPGSRSSSKSSSSRRRFSLSFWRSKSEDLLGKDALPSNEVPSTAKKQHVDIQVQAKNDKGDGDGAGEAKNGKRKTISRPPPAFYNRPYHQRILSDSAIHQQATPSTDDRGQLRYSQPPPPTERGRLVTQSSSTRHSVPVRTARPPAPIPTSHPSSLAPPKQNGPLPDLLVLPPVQQKTESEKRIVRTPTVASQAPNADPMMAVEGMPGLYGRQTLENRARRGSSSTVGSYSSALSSWESVEGRMRSSSWGSQTSFESMSSPAQKGLAASRLSYANYQLQNSGQHVPWRPQVQRPAPIKAYRIKRKPGELFAALPGEVLELIMDWLKKLHLQPGSASCATCWMRDCCAVALSAKKWLKFARVSLYEDIQLIGAEGTALKKRYKVNHNARLVLLRRSLRNNPRLGGMVRSLKVPNMLPPGVALEDYHSLVASVIMACPNLERVAGFYPKYDHVFSRLFQALTIRERLKDMTWIVEASPHQRLQGRPSTSNQSLAPDNLHPHQARGFFDHHGSWSHLTNLTIHCRPGATLTPDYLITDSLRRLPSLQTLHLSHLPHTSFNDSSLLSLPSLKHLTLAHLPGVTTAGFSTFATRHTATRITTLTLVHVNVDSLPALARIFANLTSLQTFNLVQSSLPSMPPDEFIMLFPYLASPSVRRLHWDIPYLPTRATIADTILSRSIAAGGFPSLRSLRTPNDPEGLFQSLCKPRERIDEVADRYRHPRPMSSHNRSQSQVRMGSRSSSFDHRSPPPSPGFPPPSNEFMPRENSDLHSARLAAQARLEAAKRYPKFSVNIIDPAGNLVERHGVGAFIGTLDSRINYVLTPDLGGTDEGGGLVRIKELLAENGEEVGVMSAPTTLAKKDRERDRSASRERNGERSTVKGREGCCGKWNVGVGIINDKKEKERIMHTERGRWRGVVMS</sequence>
<dbReference type="AlphaFoldDB" id="A0A420YEX6"/>
<feature type="region of interest" description="Disordered" evidence="1">
    <location>
        <begin position="904"/>
        <end position="931"/>
    </location>
</feature>
<feature type="compositionally biased region" description="Low complexity" evidence="1">
    <location>
        <begin position="51"/>
        <end position="65"/>
    </location>
</feature>